<dbReference type="OrthoDB" id="9801219at2"/>
<dbReference type="CDD" id="cd01164">
    <property type="entry name" value="FruK_PfkB_like"/>
    <property type="match status" value="1"/>
</dbReference>
<comment type="similarity">
    <text evidence="1">Belongs to the carbohydrate kinase PfkB family.</text>
</comment>
<dbReference type="NCBIfam" id="TIGR03168">
    <property type="entry name" value="1-PFK"/>
    <property type="match status" value="1"/>
</dbReference>
<evidence type="ECO:0000259" key="7">
    <source>
        <dbReference type="Pfam" id="PF00294"/>
    </source>
</evidence>
<dbReference type="GO" id="GO:0005524">
    <property type="term" value="F:ATP binding"/>
    <property type="evidence" value="ECO:0007669"/>
    <property type="project" value="UniProtKB-KW"/>
</dbReference>
<evidence type="ECO:0000256" key="3">
    <source>
        <dbReference type="ARBA" id="ARBA00022741"/>
    </source>
</evidence>
<gene>
    <name evidence="8" type="ORF">CPT03_03445</name>
</gene>
<dbReference type="Gene3D" id="3.40.1190.20">
    <property type="match status" value="1"/>
</dbReference>
<dbReference type="InterPro" id="IPR002173">
    <property type="entry name" value="Carboh/pur_kinase_PfkB_CS"/>
</dbReference>
<evidence type="ECO:0000313" key="9">
    <source>
        <dbReference type="Proteomes" id="UP000223749"/>
    </source>
</evidence>
<dbReference type="EMBL" id="CP024091">
    <property type="protein sequence ID" value="ATP55585.1"/>
    <property type="molecule type" value="Genomic_DNA"/>
</dbReference>
<dbReference type="KEGG" id="pgs:CPT03_03445"/>
<dbReference type="RefSeq" id="WP_099437533.1">
    <property type="nucleotide sequence ID" value="NZ_CP024091.1"/>
</dbReference>
<evidence type="ECO:0000256" key="6">
    <source>
        <dbReference type="PIRNR" id="PIRNR000535"/>
    </source>
</evidence>
<keyword evidence="5" id="KW-0067">ATP-binding</keyword>
<evidence type="ECO:0000313" key="8">
    <source>
        <dbReference type="EMBL" id="ATP55585.1"/>
    </source>
</evidence>
<evidence type="ECO:0000256" key="1">
    <source>
        <dbReference type="ARBA" id="ARBA00010688"/>
    </source>
</evidence>
<keyword evidence="2 6" id="KW-0808">Transferase</keyword>
<protein>
    <submittedName>
        <fullName evidence="8">Phosphofructokinase</fullName>
    </submittedName>
</protein>
<dbReference type="Proteomes" id="UP000223749">
    <property type="component" value="Chromosome"/>
</dbReference>
<dbReference type="PANTHER" id="PTHR46566:SF2">
    <property type="entry name" value="ATP-DEPENDENT 6-PHOSPHOFRUCTOKINASE ISOZYME 2"/>
    <property type="match status" value="1"/>
</dbReference>
<sequence>MPDNKIITLTFSPAIDKSASVATLIPEKKLSCSTPVYEPGGGGINVARAIKRLGGNATAIYLAGGYPGRFFTQMLCKENITTVPIQTISLTRENLVIKEESTQKQYRFGMPGAMVSAAECNRCLKAIEQSADLQYLIVSGSLPAGVPATIFGKLAEITRAKKAKLIVDTSGQALRYALQAGVFLIKPNLKELASLVNEETLSITQVEQASKTLISKYKCEVIITSLGPDGAMLVTGDTRVRIFPPQVKVQSTVGAGDSMLAGVIMGLYKQKNMVESAQYGVACGTAATLNPGTELCHLTDVERLYCMIKDADCKAGVS</sequence>
<dbReference type="FunFam" id="3.40.1190.20:FF:000001">
    <property type="entry name" value="Phosphofructokinase"/>
    <property type="match status" value="1"/>
</dbReference>
<dbReference type="InterPro" id="IPR011611">
    <property type="entry name" value="PfkB_dom"/>
</dbReference>
<dbReference type="InterPro" id="IPR017583">
    <property type="entry name" value="Tagatose/fructose_Pkinase"/>
</dbReference>
<dbReference type="PIRSF" id="PIRSF000535">
    <property type="entry name" value="1PFK/6PFK/LacC"/>
    <property type="match status" value="1"/>
</dbReference>
<evidence type="ECO:0000256" key="2">
    <source>
        <dbReference type="ARBA" id="ARBA00022679"/>
    </source>
</evidence>
<dbReference type="PROSITE" id="PS00584">
    <property type="entry name" value="PFKB_KINASES_2"/>
    <property type="match status" value="1"/>
</dbReference>
<reference evidence="8 9" key="1">
    <citation type="submission" date="2017-10" db="EMBL/GenBank/DDBJ databases">
        <title>Whole genome of Pedobacter ginsengisoli T01R-27 isolated from tomato rhizosphere.</title>
        <authorList>
            <person name="Weon H.-Y."/>
            <person name="Lee S.A."/>
            <person name="Sang M.K."/>
            <person name="Song J."/>
        </authorList>
    </citation>
    <scope>NUCLEOTIDE SEQUENCE [LARGE SCALE GENOMIC DNA]</scope>
    <source>
        <strain evidence="8 9">T01R-27</strain>
    </source>
</reference>
<dbReference type="PROSITE" id="PS00583">
    <property type="entry name" value="PFKB_KINASES_1"/>
    <property type="match status" value="1"/>
</dbReference>
<name>A0A2D1U1V0_9SPHI</name>
<dbReference type="GO" id="GO:0003872">
    <property type="term" value="F:6-phosphofructokinase activity"/>
    <property type="evidence" value="ECO:0007669"/>
    <property type="project" value="TreeGrafter"/>
</dbReference>
<keyword evidence="3" id="KW-0547">Nucleotide-binding</keyword>
<dbReference type="PANTHER" id="PTHR46566">
    <property type="entry name" value="1-PHOSPHOFRUCTOKINASE-RELATED"/>
    <property type="match status" value="1"/>
</dbReference>
<organism evidence="8 9">
    <name type="scientific">Pedobacter ginsengisoli</name>
    <dbReference type="NCBI Taxonomy" id="363852"/>
    <lineage>
        <taxon>Bacteria</taxon>
        <taxon>Pseudomonadati</taxon>
        <taxon>Bacteroidota</taxon>
        <taxon>Sphingobacteriia</taxon>
        <taxon>Sphingobacteriales</taxon>
        <taxon>Sphingobacteriaceae</taxon>
        <taxon>Pedobacter</taxon>
    </lineage>
</organism>
<evidence type="ECO:0000256" key="4">
    <source>
        <dbReference type="ARBA" id="ARBA00022777"/>
    </source>
</evidence>
<proteinExistence type="inferred from homology"/>
<evidence type="ECO:0000256" key="5">
    <source>
        <dbReference type="ARBA" id="ARBA00022840"/>
    </source>
</evidence>
<dbReference type="AlphaFoldDB" id="A0A2D1U1V0"/>
<feature type="domain" description="Carbohydrate kinase PfkB" evidence="7">
    <location>
        <begin position="26"/>
        <end position="296"/>
    </location>
</feature>
<dbReference type="Pfam" id="PF00294">
    <property type="entry name" value="PfkB"/>
    <property type="match status" value="1"/>
</dbReference>
<dbReference type="InterPro" id="IPR029056">
    <property type="entry name" value="Ribokinase-like"/>
</dbReference>
<keyword evidence="4 8" id="KW-0418">Kinase</keyword>
<keyword evidence="9" id="KW-1185">Reference proteome</keyword>
<dbReference type="SUPFAM" id="SSF53613">
    <property type="entry name" value="Ribokinase-like"/>
    <property type="match status" value="1"/>
</dbReference>
<accession>A0A2D1U1V0</accession>
<dbReference type="GO" id="GO:0005829">
    <property type="term" value="C:cytosol"/>
    <property type="evidence" value="ECO:0007669"/>
    <property type="project" value="TreeGrafter"/>
</dbReference>